<name>B0G4V8_9FIRM</name>
<accession>B0G4V8</accession>
<dbReference type="eggNOG" id="ENOG502Z9R2">
    <property type="taxonomic scope" value="Bacteria"/>
</dbReference>
<dbReference type="Proteomes" id="UP000005359">
    <property type="component" value="Unassembled WGS sequence"/>
</dbReference>
<reference evidence="2 3" key="1">
    <citation type="submission" date="2007-10" db="EMBL/GenBank/DDBJ databases">
        <title>Draft genome sequence of Dorea formicigenerans(ATCC 27755).</title>
        <authorList>
            <person name="Sudarsanam P."/>
            <person name="Ley R."/>
            <person name="Guruge J."/>
            <person name="Turnbaugh P.J."/>
            <person name="Mahowald M."/>
            <person name="Liep D."/>
            <person name="Gordon J."/>
        </authorList>
    </citation>
    <scope>NUCLEOTIDE SEQUENCE [LARGE SCALE GENOMIC DNA]</scope>
    <source>
        <strain evidence="2 3">ATCC 27755</strain>
    </source>
</reference>
<keyword evidence="1" id="KW-1133">Transmembrane helix</keyword>
<protein>
    <recommendedName>
        <fullName evidence="4">Zinc ribbon domain-containing protein</fullName>
    </recommendedName>
</protein>
<feature type="transmembrane region" description="Helical" evidence="1">
    <location>
        <begin position="250"/>
        <end position="271"/>
    </location>
</feature>
<dbReference type="STRING" id="411461.DORFOR_01298"/>
<gene>
    <name evidence="2" type="ORF">DORFOR_01298</name>
</gene>
<evidence type="ECO:0008006" key="4">
    <source>
        <dbReference type="Google" id="ProtNLM"/>
    </source>
</evidence>
<evidence type="ECO:0000313" key="2">
    <source>
        <dbReference type="EMBL" id="EDR47332.1"/>
    </source>
</evidence>
<evidence type="ECO:0000256" key="1">
    <source>
        <dbReference type="SAM" id="Phobius"/>
    </source>
</evidence>
<evidence type="ECO:0000313" key="3">
    <source>
        <dbReference type="Proteomes" id="UP000005359"/>
    </source>
</evidence>
<proteinExistence type="predicted"/>
<sequence length="450" mass="51864">MIWAGTVEIALAWAVILGVKIASNAFEWKFEHLLPNYWYPVVKRKLAKPETATLKDKGIPKKISDELEGLLAFMQGGSLQNSRIRMDCTFQDKIDHETKQLKKRGLARQFHFTNLKLSEKNEKKKDFRHWSDAGREWREVIVEASVSDKYLSKDKKKVLHETIYPYGAILLRQSRHIRHTDKADKDRKKEQTFYSEYSQMTCPSCGAQLNLKGNETNCPYCGAFIQSQFYDWQTEDFRIYHLPDPNARNLLYTGGLILALFLPAVPCIRFISNMYLAFGLAFVLTILVAFGMLSFITPKLEKEEKLKEQIVRYDESWLASNINEALYKSVLTPELLTYIVDDIKIKSVENTEDTTTISVSAKLRRTILENDQHIVVKNEKENWTLSRALHPNRLKSKGQDIVIEKECPSCGANYVPDEKGCCSYCGYSLKVDNSKWKINASEKRNMSTIV</sequence>
<feature type="transmembrane region" description="Helical" evidence="1">
    <location>
        <begin position="277"/>
        <end position="297"/>
    </location>
</feature>
<reference evidence="2 3" key="2">
    <citation type="submission" date="2007-10" db="EMBL/GenBank/DDBJ databases">
        <authorList>
            <person name="Fulton L."/>
            <person name="Clifton S."/>
            <person name="Fulton B."/>
            <person name="Xu J."/>
            <person name="Minx P."/>
            <person name="Pepin K.H."/>
            <person name="Johnson M."/>
            <person name="Thiruvilangam P."/>
            <person name="Bhonagiri V."/>
            <person name="Nash W.E."/>
            <person name="Wang C."/>
            <person name="Mardis E.R."/>
            <person name="Wilson R.K."/>
        </authorList>
    </citation>
    <scope>NUCLEOTIDE SEQUENCE [LARGE SCALE GENOMIC DNA]</scope>
    <source>
        <strain evidence="2 3">ATCC 27755</strain>
    </source>
</reference>
<keyword evidence="1" id="KW-0472">Membrane</keyword>
<comment type="caution">
    <text evidence="2">The sequence shown here is derived from an EMBL/GenBank/DDBJ whole genome shotgun (WGS) entry which is preliminary data.</text>
</comment>
<organism evidence="2 3">
    <name type="scientific">Dorea formicigenerans ATCC 27755</name>
    <dbReference type="NCBI Taxonomy" id="411461"/>
    <lineage>
        <taxon>Bacteria</taxon>
        <taxon>Bacillati</taxon>
        <taxon>Bacillota</taxon>
        <taxon>Clostridia</taxon>
        <taxon>Lachnospirales</taxon>
        <taxon>Lachnospiraceae</taxon>
        <taxon>Dorea</taxon>
    </lineage>
</organism>
<dbReference type="AlphaFoldDB" id="B0G4V8"/>
<dbReference type="PaxDb" id="411461-DORFOR_01298"/>
<dbReference type="EMBL" id="AAXA02000012">
    <property type="protein sequence ID" value="EDR47332.1"/>
    <property type="molecule type" value="Genomic_DNA"/>
</dbReference>
<keyword evidence="1" id="KW-0812">Transmembrane</keyword>